<organism evidence="4 5">
    <name type="scientific">Emericellopsis cladophorae</name>
    <dbReference type="NCBI Taxonomy" id="2686198"/>
    <lineage>
        <taxon>Eukaryota</taxon>
        <taxon>Fungi</taxon>
        <taxon>Dikarya</taxon>
        <taxon>Ascomycota</taxon>
        <taxon>Pezizomycotina</taxon>
        <taxon>Sordariomycetes</taxon>
        <taxon>Hypocreomycetidae</taxon>
        <taxon>Hypocreales</taxon>
        <taxon>Bionectriaceae</taxon>
        <taxon>Emericellopsis</taxon>
    </lineage>
</organism>
<keyword evidence="2" id="KW-0479">Metal-binding</keyword>
<dbReference type="Proteomes" id="UP001055219">
    <property type="component" value="Unassembled WGS sequence"/>
</dbReference>
<evidence type="ECO:0000313" key="5">
    <source>
        <dbReference type="Proteomes" id="UP001055219"/>
    </source>
</evidence>
<evidence type="ECO:0000256" key="1">
    <source>
        <dbReference type="ARBA" id="ARBA00008056"/>
    </source>
</evidence>
<gene>
    <name evidence="4" type="ORF">J7T54_008346</name>
</gene>
<dbReference type="PROSITE" id="PS51471">
    <property type="entry name" value="FE2OG_OXY"/>
    <property type="match status" value="1"/>
</dbReference>
<keyword evidence="5" id="KW-1185">Reference proteome</keyword>
<feature type="domain" description="Fe2OG dioxygenase" evidence="3">
    <location>
        <begin position="184"/>
        <end position="303"/>
    </location>
</feature>
<comment type="similarity">
    <text evidence="1 2">Belongs to the iron/ascorbate-dependent oxidoreductase family.</text>
</comment>
<dbReference type="Gene3D" id="2.60.120.330">
    <property type="entry name" value="B-lactam Antibiotic, Isopenicillin N Synthase, Chain"/>
    <property type="match status" value="1"/>
</dbReference>
<dbReference type="GO" id="GO:0044283">
    <property type="term" value="P:small molecule biosynthetic process"/>
    <property type="evidence" value="ECO:0007669"/>
    <property type="project" value="UniProtKB-ARBA"/>
</dbReference>
<sequence>MSVQSAPALFKVATLDLSRFKSSDTLEREAFARDLVDALKLDGFVKLVNHGISRAMIQDALSMSKKFFSLPDRVKRQIEHVPGPYPQRGWSRVGSESTAMLFGALEQNGKKITETDAKEHFDIGPPSDEQFPNRWLEEADVPSMKTYLEDFFERCHSISQAILSAMEMALELPQGAFTDKCQGQSSELRFNHYPEASMSNAPKDVSRVWPHTDLGVITCLFQDGVGGLEIENRRCGGKFEAVDPNALDELILNISETMERWTNGVVKAGVHNVKLPPALKSSRQGGEELVIPERFSIPFFVKADRDTCVGPLEQFVSETRPPAYPPMTALEYHVKRVAQAY</sequence>
<dbReference type="AlphaFoldDB" id="A0A9P9Y2R2"/>
<name>A0A9P9Y2R2_9HYPO</name>
<dbReference type="PANTHER" id="PTHR47990">
    <property type="entry name" value="2-OXOGLUTARATE (2OG) AND FE(II)-DEPENDENT OXYGENASE SUPERFAMILY PROTEIN-RELATED"/>
    <property type="match status" value="1"/>
</dbReference>
<accession>A0A9P9Y2R2</accession>
<evidence type="ECO:0000259" key="3">
    <source>
        <dbReference type="PROSITE" id="PS51471"/>
    </source>
</evidence>
<dbReference type="Pfam" id="PF03171">
    <property type="entry name" value="2OG-FeII_Oxy"/>
    <property type="match status" value="1"/>
</dbReference>
<comment type="caution">
    <text evidence="4">The sequence shown here is derived from an EMBL/GenBank/DDBJ whole genome shotgun (WGS) entry which is preliminary data.</text>
</comment>
<dbReference type="GO" id="GO:0046872">
    <property type="term" value="F:metal ion binding"/>
    <property type="evidence" value="ECO:0007669"/>
    <property type="project" value="UniProtKB-KW"/>
</dbReference>
<dbReference type="InterPro" id="IPR027443">
    <property type="entry name" value="IPNS-like_sf"/>
</dbReference>
<keyword evidence="2" id="KW-0560">Oxidoreductase</keyword>
<reference evidence="4" key="2">
    <citation type="submission" date="2022-07" db="EMBL/GenBank/DDBJ databases">
        <authorList>
            <person name="Goncalves M.F.M."/>
            <person name="Hilario S."/>
            <person name="Van De Peer Y."/>
            <person name="Esteves A.C."/>
            <person name="Alves A."/>
        </authorList>
    </citation>
    <scope>NUCLEOTIDE SEQUENCE</scope>
    <source>
        <strain evidence="4">MUM 19.33</strain>
    </source>
</reference>
<dbReference type="InterPro" id="IPR050231">
    <property type="entry name" value="Iron_ascorbate_oxido_reductase"/>
</dbReference>
<evidence type="ECO:0000256" key="2">
    <source>
        <dbReference type="RuleBase" id="RU003682"/>
    </source>
</evidence>
<dbReference type="InterPro" id="IPR026992">
    <property type="entry name" value="DIOX_N"/>
</dbReference>
<dbReference type="EMBL" id="JAGIXG020000014">
    <property type="protein sequence ID" value="KAI6782260.1"/>
    <property type="molecule type" value="Genomic_DNA"/>
</dbReference>
<dbReference type="GeneID" id="75834817"/>
<dbReference type="RefSeq" id="XP_051363116.1">
    <property type="nucleotide sequence ID" value="XM_051505374.1"/>
</dbReference>
<proteinExistence type="inferred from homology"/>
<keyword evidence="2" id="KW-0408">Iron</keyword>
<dbReference type="InterPro" id="IPR044861">
    <property type="entry name" value="IPNS-like_FE2OG_OXY"/>
</dbReference>
<dbReference type="OrthoDB" id="288590at2759"/>
<reference evidence="4" key="1">
    <citation type="journal article" date="2021" name="J Fungi (Basel)">
        <title>Genomic and Metabolomic Analyses of the Marine Fungus Emericellopsis cladophorae: Insights into Saltwater Adaptability Mechanisms and Its Biosynthetic Potential.</title>
        <authorList>
            <person name="Goncalves M.F.M."/>
            <person name="Hilario S."/>
            <person name="Van de Peer Y."/>
            <person name="Esteves A.C."/>
            <person name="Alves A."/>
        </authorList>
    </citation>
    <scope>NUCLEOTIDE SEQUENCE</scope>
    <source>
        <strain evidence="4">MUM 19.33</strain>
    </source>
</reference>
<dbReference type="InterPro" id="IPR005123">
    <property type="entry name" value="Oxoglu/Fe-dep_dioxygenase_dom"/>
</dbReference>
<protein>
    <recommendedName>
        <fullName evidence="3">Fe2OG dioxygenase domain-containing protein</fullName>
    </recommendedName>
</protein>
<dbReference type="Pfam" id="PF14226">
    <property type="entry name" value="DIOX_N"/>
    <property type="match status" value="1"/>
</dbReference>
<dbReference type="SUPFAM" id="SSF51197">
    <property type="entry name" value="Clavaminate synthase-like"/>
    <property type="match status" value="1"/>
</dbReference>
<dbReference type="GO" id="GO:0016491">
    <property type="term" value="F:oxidoreductase activity"/>
    <property type="evidence" value="ECO:0007669"/>
    <property type="project" value="UniProtKB-KW"/>
</dbReference>
<evidence type="ECO:0000313" key="4">
    <source>
        <dbReference type="EMBL" id="KAI6782260.1"/>
    </source>
</evidence>